<evidence type="ECO:0000256" key="4">
    <source>
        <dbReference type="ARBA" id="ARBA00022692"/>
    </source>
</evidence>
<dbReference type="InterPro" id="IPR023996">
    <property type="entry name" value="TonB-dep_OMP_SusC/RagA"/>
</dbReference>
<keyword evidence="10" id="KW-1185">Reference proteome</keyword>
<organism evidence="9 10">
    <name type="scientific">Pedobacter steynii</name>
    <dbReference type="NCBI Taxonomy" id="430522"/>
    <lineage>
        <taxon>Bacteria</taxon>
        <taxon>Pseudomonadati</taxon>
        <taxon>Bacteroidota</taxon>
        <taxon>Sphingobacteriia</taxon>
        <taxon>Sphingobacteriales</taxon>
        <taxon>Sphingobacteriaceae</taxon>
        <taxon>Pedobacter</taxon>
    </lineage>
</organism>
<comment type="similarity">
    <text evidence="7">Belongs to the TonB-dependent receptor family.</text>
</comment>
<name>A0A1G9S9D9_9SPHI</name>
<dbReference type="SUPFAM" id="SSF56935">
    <property type="entry name" value="Porins"/>
    <property type="match status" value="1"/>
</dbReference>
<dbReference type="InterPro" id="IPR037066">
    <property type="entry name" value="Plug_dom_sf"/>
</dbReference>
<dbReference type="AlphaFoldDB" id="A0A1G9S9D9"/>
<evidence type="ECO:0000256" key="7">
    <source>
        <dbReference type="PROSITE-ProRule" id="PRU01360"/>
    </source>
</evidence>
<keyword evidence="3 7" id="KW-1134">Transmembrane beta strand</keyword>
<evidence type="ECO:0000313" key="9">
    <source>
        <dbReference type="EMBL" id="SDM31405.1"/>
    </source>
</evidence>
<keyword evidence="6 7" id="KW-0998">Cell outer membrane</keyword>
<keyword evidence="5 7" id="KW-0472">Membrane</keyword>
<protein>
    <submittedName>
        <fullName evidence="9">TonB-linked outer membrane protein, SusC/RagA family</fullName>
    </submittedName>
</protein>
<dbReference type="Proteomes" id="UP000183200">
    <property type="component" value="Unassembled WGS sequence"/>
</dbReference>
<dbReference type="InterPro" id="IPR023997">
    <property type="entry name" value="TonB-dep_OMP_SusC/RagA_CS"/>
</dbReference>
<dbReference type="SUPFAM" id="SSF49464">
    <property type="entry name" value="Carboxypeptidase regulatory domain-like"/>
    <property type="match status" value="1"/>
</dbReference>
<dbReference type="Gene3D" id="2.40.170.20">
    <property type="entry name" value="TonB-dependent receptor, beta-barrel domain"/>
    <property type="match status" value="1"/>
</dbReference>
<dbReference type="Gene3D" id="2.170.130.10">
    <property type="entry name" value="TonB-dependent receptor, plug domain"/>
    <property type="match status" value="1"/>
</dbReference>
<dbReference type="InterPro" id="IPR012910">
    <property type="entry name" value="Plug_dom"/>
</dbReference>
<evidence type="ECO:0000259" key="8">
    <source>
        <dbReference type="Pfam" id="PF07715"/>
    </source>
</evidence>
<gene>
    <name evidence="9" type="ORF">SAMN05421820_103492</name>
</gene>
<evidence type="ECO:0000256" key="6">
    <source>
        <dbReference type="ARBA" id="ARBA00023237"/>
    </source>
</evidence>
<proteinExistence type="inferred from homology"/>
<dbReference type="EMBL" id="FNGY01000003">
    <property type="protein sequence ID" value="SDM31405.1"/>
    <property type="molecule type" value="Genomic_DNA"/>
</dbReference>
<evidence type="ECO:0000256" key="5">
    <source>
        <dbReference type="ARBA" id="ARBA00023136"/>
    </source>
</evidence>
<reference evidence="10" key="1">
    <citation type="submission" date="2016-10" db="EMBL/GenBank/DDBJ databases">
        <authorList>
            <person name="Varghese N."/>
            <person name="Submissions S."/>
        </authorList>
    </citation>
    <scope>NUCLEOTIDE SEQUENCE [LARGE SCALE GENOMIC DNA]</scope>
    <source>
        <strain evidence="10">DSM 19110</strain>
    </source>
</reference>
<accession>A0A1G9S9D9</accession>
<dbReference type="InterPro" id="IPR039426">
    <property type="entry name" value="TonB-dep_rcpt-like"/>
</dbReference>
<evidence type="ECO:0000256" key="3">
    <source>
        <dbReference type="ARBA" id="ARBA00022452"/>
    </source>
</evidence>
<dbReference type="PROSITE" id="PS52016">
    <property type="entry name" value="TONB_DEPENDENT_REC_3"/>
    <property type="match status" value="1"/>
</dbReference>
<keyword evidence="2 7" id="KW-0813">Transport</keyword>
<dbReference type="InterPro" id="IPR036942">
    <property type="entry name" value="Beta-barrel_TonB_sf"/>
</dbReference>
<feature type="domain" description="TonB-dependent receptor plug" evidence="8">
    <location>
        <begin position="244"/>
        <end position="362"/>
    </location>
</feature>
<dbReference type="Gene3D" id="2.60.40.1120">
    <property type="entry name" value="Carboxypeptidase-like, regulatory domain"/>
    <property type="match status" value="1"/>
</dbReference>
<dbReference type="Pfam" id="PF07715">
    <property type="entry name" value="Plug"/>
    <property type="match status" value="1"/>
</dbReference>
<dbReference type="InterPro" id="IPR008969">
    <property type="entry name" value="CarboxyPept-like_regulatory"/>
</dbReference>
<dbReference type="NCBIfam" id="TIGR04057">
    <property type="entry name" value="SusC_RagA_signa"/>
    <property type="match status" value="1"/>
</dbReference>
<dbReference type="OrthoDB" id="9768177at2"/>
<keyword evidence="4 7" id="KW-0812">Transmembrane</keyword>
<evidence type="ECO:0000313" key="10">
    <source>
        <dbReference type="Proteomes" id="UP000183200"/>
    </source>
</evidence>
<dbReference type="NCBIfam" id="TIGR04056">
    <property type="entry name" value="OMP_RagA_SusC"/>
    <property type="match status" value="1"/>
</dbReference>
<sequence>MIFFIPGDCSKGGRHDDDLQRFWHPVPRMPKLQFSAQLGLIMKLTFFLTTLVVMNVFASSYSQTVTYTGKDVPLEKVFSSIKKQTGYVFFYNFSLLRSAKPVTLNVVKAELSEVLHLCFRDQPFDYSIENKTIVIAQKVSLGKEAKTRAELPQKDLKGRVTDAKGQPLPGATVKVKESGKAVMTNAQGEFVLKNIEDKVVLLVSFIGYKQKEIAVQGARELNIVLEESLGSLDQIVVMAYGTAKKKDIAGSIASLGQKEIRNAPMGSTVQSLLQGKASGVNVAIQSASPTSPISVVIRGASSLSGNNQPLWVIDGVPDYSSATSGNIANSLYNLNLNDVESIDILKDASATALYGSRAANGVVIVSTKRGKEGMNPTIEVSTRLGYQKQDFNGYKYMEGPEYQNFADIAARKEVMNQGGFDYFTRLFLDEQAFFSLNTSEFKASDLKKLKGAYYEGNTNWMKEMTRNPLTQQHDVSLRGGTKNIAYYVSLNNTNMDGIVKTGGSKLYGGRLNLEAKLRKGFKFGLNLSGSTRNTNNKDYMLDVLKKIRPDIPVYNPDGTLFTRDAYTENPYTTLLNTRSGSGQLFNGTGFLEYTILDGLLLRTAYTANYANTQRLDYDRRGSTFNTEGSRSWSNNKNQTSVWENTLTYAKTFGKHDVLGLAGYSMEKNSGLGYSMEATNFPDDDILNDFPSAATRGSLGESYTASGLISQFARLQYKYNNRYILSGTVRRDGSSRFGPDKRWGIFPSAAVAWLITEEDFMKNEKLRKVISYLKLRASTGKAGSQNLGDYDWMTRVGSSRYNENPAIAPNSIGNNDLQWEQTMMTDLGLDFGLWDERIRGSFGIYQKKTDKLIYSRPLPSSTSFSSVSSNVASLKNNGIEFDISVDVLKRTDFTLTLDFNAARNSNRIMKINGVTRELNFPGDATTYMKVKEGERTGQWFGYQTANRLFVTAEEVIALQGRKSAGAKQYYRDAAENPGDLYFMDQNGDGIINADDRVKLGSSDPKLFGGFGMTFFYKSFMINGTFTYAYGNKRLWSMPMDDAGYMGNYNQSNLIAGRSATLLSPYDASMPRITPYGLGENGEFSDFWLYDASYLRLSALNISYRLPEKIFKDKIIQGIDLTFQASNLFTLTRYPGFDPQGNWSSSAIGTGMGIDGSYYPSAKNYNLGIKFTFK</sequence>
<dbReference type="GO" id="GO:0009279">
    <property type="term" value="C:cell outer membrane"/>
    <property type="evidence" value="ECO:0007669"/>
    <property type="project" value="UniProtKB-SubCell"/>
</dbReference>
<dbReference type="Pfam" id="PF13715">
    <property type="entry name" value="CarbopepD_reg_2"/>
    <property type="match status" value="1"/>
</dbReference>
<evidence type="ECO:0000256" key="1">
    <source>
        <dbReference type="ARBA" id="ARBA00004571"/>
    </source>
</evidence>
<evidence type="ECO:0000256" key="2">
    <source>
        <dbReference type="ARBA" id="ARBA00022448"/>
    </source>
</evidence>
<comment type="subcellular location">
    <subcellularLocation>
        <location evidence="1 7">Cell outer membrane</location>
        <topology evidence="1 7">Multi-pass membrane protein</topology>
    </subcellularLocation>
</comment>